<keyword evidence="2" id="KW-1185">Reference proteome</keyword>
<dbReference type="Proteomes" id="UP000265520">
    <property type="component" value="Unassembled WGS sequence"/>
</dbReference>
<accession>A0A392SNT3</accession>
<proteinExistence type="predicted"/>
<name>A0A392SNT3_9FABA</name>
<reference evidence="1 2" key="1">
    <citation type="journal article" date="2018" name="Front. Plant Sci.">
        <title>Red Clover (Trifolium pratense) and Zigzag Clover (T. medium) - A Picture of Genomic Similarities and Differences.</title>
        <authorList>
            <person name="Dluhosova J."/>
            <person name="Istvanek J."/>
            <person name="Nedelnik J."/>
            <person name="Repkova J."/>
        </authorList>
    </citation>
    <scope>NUCLEOTIDE SEQUENCE [LARGE SCALE GENOMIC DNA]</scope>
    <source>
        <strain evidence="2">cv. 10/8</strain>
        <tissue evidence="1">Leaf</tissue>
    </source>
</reference>
<evidence type="ECO:0000313" key="1">
    <source>
        <dbReference type="EMBL" id="MCI49526.1"/>
    </source>
</evidence>
<sequence>MVPATQLVKVVNDEKFDDVVQKDLQ</sequence>
<organism evidence="1 2">
    <name type="scientific">Trifolium medium</name>
    <dbReference type="NCBI Taxonomy" id="97028"/>
    <lineage>
        <taxon>Eukaryota</taxon>
        <taxon>Viridiplantae</taxon>
        <taxon>Streptophyta</taxon>
        <taxon>Embryophyta</taxon>
        <taxon>Tracheophyta</taxon>
        <taxon>Spermatophyta</taxon>
        <taxon>Magnoliopsida</taxon>
        <taxon>eudicotyledons</taxon>
        <taxon>Gunneridae</taxon>
        <taxon>Pentapetalae</taxon>
        <taxon>rosids</taxon>
        <taxon>fabids</taxon>
        <taxon>Fabales</taxon>
        <taxon>Fabaceae</taxon>
        <taxon>Papilionoideae</taxon>
        <taxon>50 kb inversion clade</taxon>
        <taxon>NPAAA clade</taxon>
        <taxon>Hologalegina</taxon>
        <taxon>IRL clade</taxon>
        <taxon>Trifolieae</taxon>
        <taxon>Trifolium</taxon>
    </lineage>
</organism>
<evidence type="ECO:0000313" key="2">
    <source>
        <dbReference type="Proteomes" id="UP000265520"/>
    </source>
</evidence>
<protein>
    <submittedName>
        <fullName evidence="1">Uncharacterized protein</fullName>
    </submittedName>
</protein>
<feature type="non-terminal residue" evidence="1">
    <location>
        <position position="25"/>
    </location>
</feature>
<dbReference type="AlphaFoldDB" id="A0A392SNT3"/>
<comment type="caution">
    <text evidence="1">The sequence shown here is derived from an EMBL/GenBank/DDBJ whole genome shotgun (WGS) entry which is preliminary data.</text>
</comment>
<dbReference type="EMBL" id="LXQA010402495">
    <property type="protein sequence ID" value="MCI49526.1"/>
    <property type="molecule type" value="Genomic_DNA"/>
</dbReference>